<evidence type="ECO:0000313" key="3">
    <source>
        <dbReference type="Proteomes" id="UP000625711"/>
    </source>
</evidence>
<evidence type="ECO:0000313" key="2">
    <source>
        <dbReference type="EMBL" id="KAF7269672.1"/>
    </source>
</evidence>
<comment type="caution">
    <text evidence="2">The sequence shown here is derived from an EMBL/GenBank/DDBJ whole genome shotgun (WGS) entry which is preliminary data.</text>
</comment>
<keyword evidence="3" id="KW-1185">Reference proteome</keyword>
<dbReference type="EMBL" id="JAACXV010014195">
    <property type="protein sequence ID" value="KAF7269672.1"/>
    <property type="molecule type" value="Genomic_DNA"/>
</dbReference>
<organism evidence="2 3">
    <name type="scientific">Rhynchophorus ferrugineus</name>
    <name type="common">Red palm weevil</name>
    <name type="synonym">Curculio ferrugineus</name>
    <dbReference type="NCBI Taxonomy" id="354439"/>
    <lineage>
        <taxon>Eukaryota</taxon>
        <taxon>Metazoa</taxon>
        <taxon>Ecdysozoa</taxon>
        <taxon>Arthropoda</taxon>
        <taxon>Hexapoda</taxon>
        <taxon>Insecta</taxon>
        <taxon>Pterygota</taxon>
        <taxon>Neoptera</taxon>
        <taxon>Endopterygota</taxon>
        <taxon>Coleoptera</taxon>
        <taxon>Polyphaga</taxon>
        <taxon>Cucujiformia</taxon>
        <taxon>Curculionidae</taxon>
        <taxon>Dryophthorinae</taxon>
        <taxon>Rhynchophorus</taxon>
    </lineage>
</organism>
<sequence>MSLQCPIGPEANILEPSARQVHRLWLKNPVVSIADLEVFKQVNHRNWSSHVIDITFPVESGIEGFIKKLQEICDEANEAASTNQIIILSDRLASKERIPISSLLALGATHHHLIETRKRMKVALIAESAEAREL</sequence>
<dbReference type="GO" id="GO:0015930">
    <property type="term" value="F:glutamate synthase activity"/>
    <property type="evidence" value="ECO:0007669"/>
    <property type="project" value="InterPro"/>
</dbReference>
<dbReference type="InterPro" id="IPR006982">
    <property type="entry name" value="Glu_synth_centr_N"/>
</dbReference>
<dbReference type="Pfam" id="PF04898">
    <property type="entry name" value="Glu_syn_central"/>
    <property type="match status" value="1"/>
</dbReference>
<dbReference type="Proteomes" id="UP000625711">
    <property type="component" value="Unassembled WGS sequence"/>
</dbReference>
<feature type="domain" description="Glutamate synthase central-N" evidence="1">
    <location>
        <begin position="1"/>
        <end position="133"/>
    </location>
</feature>
<evidence type="ECO:0000259" key="1">
    <source>
        <dbReference type="Pfam" id="PF04898"/>
    </source>
</evidence>
<protein>
    <recommendedName>
        <fullName evidence="1">Glutamate synthase central-N domain-containing protein</fullName>
    </recommendedName>
</protein>
<accession>A0A834HVS1</accession>
<name>A0A834HVS1_RHYFE</name>
<gene>
    <name evidence="2" type="ORF">GWI33_017288</name>
</gene>
<dbReference type="OrthoDB" id="4327079at2759"/>
<proteinExistence type="predicted"/>
<reference evidence="2" key="1">
    <citation type="submission" date="2020-08" db="EMBL/GenBank/DDBJ databases">
        <title>Genome sequencing and assembly of the red palm weevil Rhynchophorus ferrugineus.</title>
        <authorList>
            <person name="Dias G.B."/>
            <person name="Bergman C.M."/>
            <person name="Manee M."/>
        </authorList>
    </citation>
    <scope>NUCLEOTIDE SEQUENCE</scope>
    <source>
        <strain evidence="2">AA-2017</strain>
        <tissue evidence="2">Whole larva</tissue>
    </source>
</reference>
<dbReference type="AlphaFoldDB" id="A0A834HVS1"/>
<dbReference type="SUPFAM" id="SSF51395">
    <property type="entry name" value="FMN-linked oxidoreductases"/>
    <property type="match status" value="1"/>
</dbReference>
<dbReference type="Gene3D" id="3.20.20.70">
    <property type="entry name" value="Aldolase class I"/>
    <property type="match status" value="1"/>
</dbReference>
<dbReference type="InterPro" id="IPR013785">
    <property type="entry name" value="Aldolase_TIM"/>
</dbReference>